<reference evidence="1" key="1">
    <citation type="submission" date="2019-11" db="EMBL/GenBank/DDBJ databases">
        <authorList>
            <person name="Feng L."/>
        </authorList>
    </citation>
    <scope>NUCLEOTIDE SEQUENCE</scope>
    <source>
        <strain evidence="1">CTertiumLFYP3</strain>
    </source>
</reference>
<dbReference type="RefSeq" id="WP_156626647.1">
    <property type="nucleotide sequence ID" value="NZ_CACRTO010000020.1"/>
</dbReference>
<gene>
    <name evidence="1" type="ORF">CTLFYP3_02202</name>
</gene>
<dbReference type="Pfam" id="PF20092">
    <property type="entry name" value="DUF6483"/>
    <property type="match status" value="1"/>
</dbReference>
<protein>
    <submittedName>
        <fullName evidence="1">Uncharacterized protein</fullName>
    </submittedName>
</protein>
<dbReference type="EMBL" id="CACRTO010000020">
    <property type="protein sequence ID" value="VYU37242.1"/>
    <property type="molecule type" value="Genomic_DNA"/>
</dbReference>
<proteinExistence type="predicted"/>
<name>A0A6N3E973_9CLOT</name>
<sequence length="115" mass="13429">MDIERLINELSRNIGKALVNKKENDMLVVNLENDGSSELLRILLKSLMSKKEYNKAEDLLFEEIEKNKTEAIYKVAVDFYEELSEKSDEDLRENNFSKEEVIQGLKDIEALFNKK</sequence>
<dbReference type="AlphaFoldDB" id="A0A6N3E973"/>
<accession>A0A6N3E973</accession>
<dbReference type="InterPro" id="IPR045507">
    <property type="entry name" value="DUF6483"/>
</dbReference>
<organism evidence="1">
    <name type="scientific">Clostridium tertium</name>
    <dbReference type="NCBI Taxonomy" id="1559"/>
    <lineage>
        <taxon>Bacteria</taxon>
        <taxon>Bacillati</taxon>
        <taxon>Bacillota</taxon>
        <taxon>Clostridia</taxon>
        <taxon>Eubacteriales</taxon>
        <taxon>Clostridiaceae</taxon>
        <taxon>Clostridium</taxon>
    </lineage>
</organism>
<evidence type="ECO:0000313" key="1">
    <source>
        <dbReference type="EMBL" id="VYU37242.1"/>
    </source>
</evidence>